<gene>
    <name evidence="1" type="ORF">S01H1_56312</name>
</gene>
<protein>
    <submittedName>
        <fullName evidence="1">Uncharacterized protein</fullName>
    </submittedName>
</protein>
<dbReference type="AlphaFoldDB" id="X0VGR3"/>
<reference evidence="1" key="1">
    <citation type="journal article" date="2014" name="Front. Microbiol.">
        <title>High frequency of phylogenetically diverse reductive dehalogenase-homologous genes in deep subseafloor sedimentary metagenomes.</title>
        <authorList>
            <person name="Kawai M."/>
            <person name="Futagami T."/>
            <person name="Toyoda A."/>
            <person name="Takaki Y."/>
            <person name="Nishi S."/>
            <person name="Hori S."/>
            <person name="Arai W."/>
            <person name="Tsubouchi T."/>
            <person name="Morono Y."/>
            <person name="Uchiyama I."/>
            <person name="Ito T."/>
            <person name="Fujiyama A."/>
            <person name="Inagaki F."/>
            <person name="Takami H."/>
        </authorList>
    </citation>
    <scope>NUCLEOTIDE SEQUENCE</scope>
    <source>
        <strain evidence="1">Expedition CK06-06</strain>
    </source>
</reference>
<organism evidence="1">
    <name type="scientific">marine sediment metagenome</name>
    <dbReference type="NCBI Taxonomy" id="412755"/>
    <lineage>
        <taxon>unclassified sequences</taxon>
        <taxon>metagenomes</taxon>
        <taxon>ecological metagenomes</taxon>
    </lineage>
</organism>
<comment type="caution">
    <text evidence="1">The sequence shown here is derived from an EMBL/GenBank/DDBJ whole genome shotgun (WGS) entry which is preliminary data.</text>
</comment>
<proteinExistence type="predicted"/>
<sequence length="53" mass="6115">MKKNKTGEIIIITNRKQAKNPITQKWVKFDTSTGKTISHKKTSGPYKRVEKVK</sequence>
<accession>X0VGR3</accession>
<dbReference type="EMBL" id="BARS01036657">
    <property type="protein sequence ID" value="GAG17450.1"/>
    <property type="molecule type" value="Genomic_DNA"/>
</dbReference>
<evidence type="ECO:0000313" key="1">
    <source>
        <dbReference type="EMBL" id="GAG17450.1"/>
    </source>
</evidence>
<name>X0VGR3_9ZZZZ</name>